<dbReference type="InterPro" id="IPR003797">
    <property type="entry name" value="DegV"/>
</dbReference>
<sequence length="163" mass="18357">MSEKIALLLDSCSDAPSFLDKREYVRIIPLLIHWDGKTLRDRIDIQPKEFYKRIKKGDDLPKTSSPKSGDILEKIRDLKEAGYQKIIAITISSGLSVTFNQIKIAAEQEKSVEIAVIDSKSIGIGSGLFAAYADDLIQKGFDFDEIVKRLEKSVPTSKIFFYI</sequence>
<reference evidence="3 4" key="1">
    <citation type="journal article" date="2014" name="Antonie Van Leeuwenhoek">
        <title>Oenococcus alcoholitolerans sp. nov., a lactic acid bacteria isolated from cachaca and ethanol fermentation processes.</title>
        <authorList>
            <person name="Badotti F."/>
            <person name="Moreira A.P."/>
            <person name="Tonon L.A."/>
            <person name="de Lucena B.T."/>
            <person name="Gomes Fde C."/>
            <person name="Kruger R."/>
            <person name="Thompson C.C."/>
            <person name="de Morais M.A.Jr."/>
            <person name="Rosa C.A."/>
            <person name="Thompson F.L."/>
        </authorList>
    </citation>
    <scope>NUCLEOTIDE SEQUENCE [LARGE SCALE GENOMIC DNA]</scope>
    <source>
        <strain evidence="3 4">UFRJ-M7.2.18</strain>
    </source>
</reference>
<dbReference type="EMBL" id="AXCV01000555">
    <property type="protein sequence ID" value="KGO22319.1"/>
    <property type="molecule type" value="Genomic_DNA"/>
</dbReference>
<organism evidence="3 4">
    <name type="scientific">Oenococcus alcoholitolerans</name>
    <dbReference type="NCBI Taxonomy" id="931074"/>
    <lineage>
        <taxon>Bacteria</taxon>
        <taxon>Bacillati</taxon>
        <taxon>Bacillota</taxon>
        <taxon>Bacilli</taxon>
        <taxon>Lactobacillales</taxon>
        <taxon>Lactobacillaceae</taxon>
        <taxon>Oenococcus</taxon>
    </lineage>
</organism>
<dbReference type="InterPro" id="IPR050270">
    <property type="entry name" value="DegV_domain_contain"/>
</dbReference>
<accession>A0ABR4XPF8</accession>
<gene>
    <name evidence="3" type="ORF">Q757_09250</name>
</gene>
<evidence type="ECO:0008006" key="5">
    <source>
        <dbReference type="Google" id="ProtNLM"/>
    </source>
</evidence>
<evidence type="ECO:0000256" key="2">
    <source>
        <dbReference type="ARBA" id="ARBA00023121"/>
    </source>
</evidence>
<keyword evidence="2" id="KW-0446">Lipid-binding</keyword>
<dbReference type="PROSITE" id="PS51482">
    <property type="entry name" value="DEGV"/>
    <property type="match status" value="1"/>
</dbReference>
<evidence type="ECO:0000313" key="4">
    <source>
        <dbReference type="Proteomes" id="UP000030023"/>
    </source>
</evidence>
<evidence type="ECO:0000256" key="1">
    <source>
        <dbReference type="ARBA" id="ARBA00003238"/>
    </source>
</evidence>
<keyword evidence="4" id="KW-1185">Reference proteome</keyword>
<comment type="caution">
    <text evidence="3">The sequence shown here is derived from an EMBL/GenBank/DDBJ whole genome shotgun (WGS) entry which is preliminary data.</text>
</comment>
<dbReference type="PANTHER" id="PTHR33434:SF2">
    <property type="entry name" value="FATTY ACID-BINDING PROTEIN TM_1468"/>
    <property type="match status" value="1"/>
</dbReference>
<dbReference type="Pfam" id="PF02645">
    <property type="entry name" value="DegV"/>
    <property type="match status" value="1"/>
</dbReference>
<proteinExistence type="predicted"/>
<evidence type="ECO:0000313" key="3">
    <source>
        <dbReference type="EMBL" id="KGO22319.1"/>
    </source>
</evidence>
<name>A0ABR4XPF8_9LACO</name>
<feature type="non-terminal residue" evidence="3">
    <location>
        <position position="163"/>
    </location>
</feature>
<protein>
    <recommendedName>
        <fullName evidence="5">DegV family protein</fullName>
    </recommendedName>
</protein>
<dbReference type="SUPFAM" id="SSF82549">
    <property type="entry name" value="DAK1/DegV-like"/>
    <property type="match status" value="1"/>
</dbReference>
<dbReference type="NCBIfam" id="TIGR00762">
    <property type="entry name" value="DegV"/>
    <property type="match status" value="1"/>
</dbReference>
<dbReference type="Gene3D" id="3.40.50.10170">
    <property type="match status" value="1"/>
</dbReference>
<comment type="function">
    <text evidence="1">May bind long-chain fatty acids, such as palmitate, and may play a role in lipid transport or fatty acid metabolism.</text>
</comment>
<dbReference type="PANTHER" id="PTHR33434">
    <property type="entry name" value="DEGV DOMAIN-CONTAINING PROTEIN DR_1986-RELATED"/>
    <property type="match status" value="1"/>
</dbReference>
<dbReference type="Proteomes" id="UP000030023">
    <property type="component" value="Unassembled WGS sequence"/>
</dbReference>